<comment type="caution">
    <text evidence="2">The sequence shown here is derived from an EMBL/GenBank/DDBJ whole genome shotgun (WGS) entry which is preliminary data.</text>
</comment>
<proteinExistence type="predicted"/>
<accession>A0A418KKD2</accession>
<reference evidence="2 3" key="1">
    <citation type="submission" date="2018-09" db="EMBL/GenBank/DDBJ databases">
        <title>Isolation, diversity and antifungal activity of actinobacteria from wheat.</title>
        <authorList>
            <person name="Han C."/>
        </authorList>
    </citation>
    <scope>NUCLEOTIDE SEQUENCE [LARGE SCALE GENOMIC DNA]</scope>
    <source>
        <strain evidence="2 3">NEAU-YY265</strain>
    </source>
</reference>
<dbReference type="EMBL" id="QUAL01000246">
    <property type="protein sequence ID" value="RIQ16475.1"/>
    <property type="molecule type" value="Genomic_DNA"/>
</dbReference>
<name>A0A418KKD2_9ACTN</name>
<keyword evidence="3" id="KW-1185">Reference proteome</keyword>
<protein>
    <submittedName>
        <fullName evidence="2">Uncharacterized protein</fullName>
    </submittedName>
</protein>
<evidence type="ECO:0000313" key="2">
    <source>
        <dbReference type="EMBL" id="RIQ16475.1"/>
    </source>
</evidence>
<evidence type="ECO:0000313" key="3">
    <source>
        <dbReference type="Proteomes" id="UP000284057"/>
    </source>
</evidence>
<organism evidence="2 3">
    <name type="scientific">Jiangella rhizosphaerae</name>
    <dbReference type="NCBI Taxonomy" id="2293569"/>
    <lineage>
        <taxon>Bacteria</taxon>
        <taxon>Bacillati</taxon>
        <taxon>Actinomycetota</taxon>
        <taxon>Actinomycetes</taxon>
        <taxon>Jiangellales</taxon>
        <taxon>Jiangellaceae</taxon>
        <taxon>Jiangella</taxon>
    </lineage>
</organism>
<evidence type="ECO:0000256" key="1">
    <source>
        <dbReference type="SAM" id="MobiDB-lite"/>
    </source>
</evidence>
<feature type="region of interest" description="Disordered" evidence="1">
    <location>
        <begin position="1"/>
        <end position="73"/>
    </location>
</feature>
<dbReference type="Proteomes" id="UP000284057">
    <property type="component" value="Unassembled WGS sequence"/>
</dbReference>
<feature type="compositionally biased region" description="Low complexity" evidence="1">
    <location>
        <begin position="37"/>
        <end position="67"/>
    </location>
</feature>
<feature type="non-terminal residue" evidence="2">
    <location>
        <position position="73"/>
    </location>
</feature>
<sequence length="73" mass="7099">MKAGWTSLGQAASPERPTGTDPWAGGSWQYSDETSRPAPAAGPAAATRPIAPGGAAGAPGTASDGTTRFLATG</sequence>
<gene>
    <name evidence="2" type="ORF">DY240_22800</name>
</gene>
<dbReference type="AlphaFoldDB" id="A0A418KKD2"/>